<dbReference type="SMART" id="SM00430">
    <property type="entry name" value="HOLI"/>
    <property type="match status" value="1"/>
</dbReference>
<dbReference type="InterPro" id="IPR035500">
    <property type="entry name" value="NHR-like_dom_sf"/>
</dbReference>
<dbReference type="InterPro" id="IPR001628">
    <property type="entry name" value="Znf_hrmn_rcpt"/>
</dbReference>
<evidence type="ECO:0008006" key="14">
    <source>
        <dbReference type="Google" id="ProtNLM"/>
    </source>
</evidence>
<keyword evidence="3" id="KW-0862">Zinc</keyword>
<dbReference type="OrthoDB" id="6352325at2759"/>
<name>A0A267FLI2_9PLAT</name>
<keyword evidence="1" id="KW-0479">Metal-binding</keyword>
<evidence type="ECO:0000259" key="11">
    <source>
        <dbReference type="PROSITE" id="PS51843"/>
    </source>
</evidence>
<dbReference type="GO" id="GO:0000122">
    <property type="term" value="P:negative regulation of transcription by RNA polymerase II"/>
    <property type="evidence" value="ECO:0007669"/>
    <property type="project" value="TreeGrafter"/>
</dbReference>
<dbReference type="InterPro" id="IPR000536">
    <property type="entry name" value="Nucl_hrmn_rcpt_lig-bd"/>
</dbReference>
<feature type="domain" description="NR LBD" evidence="11">
    <location>
        <begin position="398"/>
        <end position="640"/>
    </location>
</feature>
<keyword evidence="6" id="KW-0804">Transcription</keyword>
<feature type="region of interest" description="Disordered" evidence="9">
    <location>
        <begin position="647"/>
        <end position="676"/>
    </location>
</feature>
<dbReference type="STRING" id="282301.A0A267FLI2"/>
<dbReference type="PANTHER" id="PTHR24082:SF283">
    <property type="entry name" value="NUCLEAR HORMONE RECEPTOR HR96"/>
    <property type="match status" value="1"/>
</dbReference>
<evidence type="ECO:0000256" key="3">
    <source>
        <dbReference type="ARBA" id="ARBA00022833"/>
    </source>
</evidence>
<dbReference type="GO" id="GO:0045944">
    <property type="term" value="P:positive regulation of transcription by RNA polymerase II"/>
    <property type="evidence" value="ECO:0007669"/>
    <property type="project" value="TreeGrafter"/>
</dbReference>
<evidence type="ECO:0000256" key="5">
    <source>
        <dbReference type="ARBA" id="ARBA00023125"/>
    </source>
</evidence>
<gene>
    <name evidence="12" type="ORF">BOX15_Mlig025880g1</name>
</gene>
<dbReference type="GO" id="GO:0004879">
    <property type="term" value="F:nuclear receptor activity"/>
    <property type="evidence" value="ECO:0007669"/>
    <property type="project" value="TreeGrafter"/>
</dbReference>
<evidence type="ECO:0000256" key="1">
    <source>
        <dbReference type="ARBA" id="ARBA00022723"/>
    </source>
</evidence>
<dbReference type="GO" id="GO:0008270">
    <property type="term" value="F:zinc ion binding"/>
    <property type="evidence" value="ECO:0007669"/>
    <property type="project" value="UniProtKB-KW"/>
</dbReference>
<dbReference type="AlphaFoldDB" id="A0A267FLI2"/>
<dbReference type="Proteomes" id="UP000215902">
    <property type="component" value="Unassembled WGS sequence"/>
</dbReference>
<dbReference type="PROSITE" id="PS00031">
    <property type="entry name" value="NUCLEAR_REC_DBD_1"/>
    <property type="match status" value="1"/>
</dbReference>
<dbReference type="GO" id="GO:0030154">
    <property type="term" value="P:cell differentiation"/>
    <property type="evidence" value="ECO:0007669"/>
    <property type="project" value="TreeGrafter"/>
</dbReference>
<evidence type="ECO:0000256" key="6">
    <source>
        <dbReference type="ARBA" id="ARBA00023163"/>
    </source>
</evidence>
<keyword evidence="5" id="KW-0238">DNA-binding</keyword>
<dbReference type="Pfam" id="PF00105">
    <property type="entry name" value="zf-C4"/>
    <property type="match status" value="1"/>
</dbReference>
<organism evidence="12 13">
    <name type="scientific">Macrostomum lignano</name>
    <dbReference type="NCBI Taxonomy" id="282301"/>
    <lineage>
        <taxon>Eukaryota</taxon>
        <taxon>Metazoa</taxon>
        <taxon>Spiralia</taxon>
        <taxon>Lophotrochozoa</taxon>
        <taxon>Platyhelminthes</taxon>
        <taxon>Rhabditophora</taxon>
        <taxon>Macrostomorpha</taxon>
        <taxon>Macrostomida</taxon>
        <taxon>Macrostomidae</taxon>
        <taxon>Macrostomum</taxon>
    </lineage>
</organism>
<dbReference type="PROSITE" id="PS51843">
    <property type="entry name" value="NR_LBD"/>
    <property type="match status" value="1"/>
</dbReference>
<reference evidence="12 13" key="1">
    <citation type="submission" date="2017-06" db="EMBL/GenBank/DDBJ databases">
        <title>A platform for efficient transgenesis in Macrostomum lignano, a flatworm model organism for stem cell research.</title>
        <authorList>
            <person name="Berezikov E."/>
        </authorList>
    </citation>
    <scope>NUCLEOTIDE SEQUENCE [LARGE SCALE GENOMIC DNA]</scope>
    <source>
        <strain evidence="12">DV1</strain>
        <tissue evidence="12">Whole organism</tissue>
    </source>
</reference>
<evidence type="ECO:0000256" key="9">
    <source>
        <dbReference type="SAM" id="MobiDB-lite"/>
    </source>
</evidence>
<accession>A0A267FLI2</accession>
<dbReference type="EMBL" id="NIVC01000990">
    <property type="protein sequence ID" value="PAA73842.1"/>
    <property type="molecule type" value="Genomic_DNA"/>
</dbReference>
<dbReference type="Gene3D" id="3.30.50.10">
    <property type="entry name" value="Erythroid Transcription Factor GATA-1, subunit A"/>
    <property type="match status" value="1"/>
</dbReference>
<dbReference type="GO" id="GO:0000978">
    <property type="term" value="F:RNA polymerase II cis-regulatory region sequence-specific DNA binding"/>
    <property type="evidence" value="ECO:0007669"/>
    <property type="project" value="TreeGrafter"/>
</dbReference>
<keyword evidence="7" id="KW-0675">Receptor</keyword>
<evidence type="ECO:0000256" key="8">
    <source>
        <dbReference type="ARBA" id="ARBA00023242"/>
    </source>
</evidence>
<dbReference type="SMART" id="SM00399">
    <property type="entry name" value="ZnF_C4"/>
    <property type="match status" value="1"/>
</dbReference>
<keyword evidence="13" id="KW-1185">Reference proteome</keyword>
<dbReference type="PRINTS" id="PR00047">
    <property type="entry name" value="STROIDFINGER"/>
</dbReference>
<evidence type="ECO:0000256" key="7">
    <source>
        <dbReference type="ARBA" id="ARBA00023170"/>
    </source>
</evidence>
<evidence type="ECO:0000259" key="10">
    <source>
        <dbReference type="PROSITE" id="PS51030"/>
    </source>
</evidence>
<dbReference type="SUPFAM" id="SSF48508">
    <property type="entry name" value="Nuclear receptor ligand-binding domain"/>
    <property type="match status" value="1"/>
</dbReference>
<feature type="region of interest" description="Disordered" evidence="9">
    <location>
        <begin position="135"/>
        <end position="165"/>
    </location>
</feature>
<evidence type="ECO:0000256" key="2">
    <source>
        <dbReference type="ARBA" id="ARBA00022771"/>
    </source>
</evidence>
<keyword evidence="4" id="KW-0805">Transcription regulation</keyword>
<proteinExistence type="predicted"/>
<dbReference type="PANTHER" id="PTHR24082">
    <property type="entry name" value="NUCLEAR HORMONE RECEPTOR"/>
    <property type="match status" value="1"/>
</dbReference>
<feature type="compositionally biased region" description="Basic and acidic residues" evidence="9">
    <location>
        <begin position="663"/>
        <end position="676"/>
    </location>
</feature>
<feature type="compositionally biased region" description="Low complexity" evidence="9">
    <location>
        <begin position="135"/>
        <end position="156"/>
    </location>
</feature>
<dbReference type="PROSITE" id="PS51030">
    <property type="entry name" value="NUCLEAR_REC_DBD_2"/>
    <property type="match status" value="1"/>
</dbReference>
<evidence type="ECO:0000313" key="12">
    <source>
        <dbReference type="EMBL" id="PAA73842.1"/>
    </source>
</evidence>
<evidence type="ECO:0000313" key="13">
    <source>
        <dbReference type="Proteomes" id="UP000215902"/>
    </source>
</evidence>
<dbReference type="InterPro" id="IPR050234">
    <property type="entry name" value="Nuclear_hormone_rcpt_NR1"/>
</dbReference>
<sequence length="676" mass="74651">MLSAQAQQWPPRANNTELYANYEQPQGSYLSPRLLLQQHQQLHQLNQEQFQELQQHHQQVQMRMQHHQQQHHQRLSSLVAVDDEDACSASSSYNSPSGSIANHSLVSNSSDNQLDIAATSSAAAVAAAATSVTVGSNSNASTSSAASRPSSAAASGQPPHRKRRYKVQMPEADEPFLCHVCGDKALGYNFDAVTCESCKAFFRRNALKKKEQKCNFSGACDVSVNTRKFCSACRLKKCFSVGMKKDWILNETELQQRRAKTRCNRECRTGSTPTRTPPMPTLLSVDQQPQASLAMPVFKLEHNPGCCSSGKCGGGFQPSSGSHCQVPPTPPPPPTLLASSSGVTIAAGAAAVSASPPGVVDGASPAAVGRPSVLAFLREEEPEPAVPRWTDRRPLSPASAAIIDVIRGALDGVMNNVEPQDSDRIRSATNAPVTLEAPFAITLSFVQRFVLFVKRLPEYSLIEQKDMIHLIKGGVFHFILMRGVSIYNPAENTFSFQSNSLGGHHTLSLACLSQSLSVYPNGQALLHRYQRFMVEYHSVSQGDQLALTLLQLIEFYNPARPNLCNMHRVDRIQQGYILLFRRYIQHSFPAQCARRVYFDLMNRLSDLEDLANEFSQLCHIVGFRYEELDPLLIEVFELQQRQRQRMGLATDDDEADEAGVAHGDLKCEPETPRSTF</sequence>
<evidence type="ECO:0000256" key="4">
    <source>
        <dbReference type="ARBA" id="ARBA00023015"/>
    </source>
</evidence>
<keyword evidence="2" id="KW-0863">Zinc-finger</keyword>
<dbReference type="SUPFAM" id="SSF57716">
    <property type="entry name" value="Glucocorticoid receptor-like (DNA-binding domain)"/>
    <property type="match status" value="1"/>
</dbReference>
<comment type="caution">
    <text evidence="12">The sequence shown here is derived from an EMBL/GenBank/DDBJ whole genome shotgun (WGS) entry which is preliminary data.</text>
</comment>
<dbReference type="Gene3D" id="1.10.565.10">
    <property type="entry name" value="Retinoid X Receptor"/>
    <property type="match status" value="1"/>
</dbReference>
<protein>
    <recommendedName>
        <fullName evidence="14">Nuclear receptor domain-containing protein</fullName>
    </recommendedName>
</protein>
<dbReference type="InterPro" id="IPR013088">
    <property type="entry name" value="Znf_NHR/GATA"/>
</dbReference>
<keyword evidence="8" id="KW-0539">Nucleus</keyword>
<feature type="domain" description="Nuclear receptor" evidence="10">
    <location>
        <begin position="175"/>
        <end position="250"/>
    </location>
</feature>